<organism evidence="3 4">
    <name type="scientific">Dillenia turbinata</name>
    <dbReference type="NCBI Taxonomy" id="194707"/>
    <lineage>
        <taxon>Eukaryota</taxon>
        <taxon>Viridiplantae</taxon>
        <taxon>Streptophyta</taxon>
        <taxon>Embryophyta</taxon>
        <taxon>Tracheophyta</taxon>
        <taxon>Spermatophyta</taxon>
        <taxon>Magnoliopsida</taxon>
        <taxon>eudicotyledons</taxon>
        <taxon>Gunneridae</taxon>
        <taxon>Pentapetalae</taxon>
        <taxon>Dilleniales</taxon>
        <taxon>Dilleniaceae</taxon>
        <taxon>Dillenia</taxon>
    </lineage>
</organism>
<dbReference type="Proteomes" id="UP001370490">
    <property type="component" value="Unassembled WGS sequence"/>
</dbReference>
<evidence type="ECO:0000259" key="2">
    <source>
        <dbReference type="SMART" id="SM00513"/>
    </source>
</evidence>
<dbReference type="Pfam" id="PF02037">
    <property type="entry name" value="SAP"/>
    <property type="match status" value="1"/>
</dbReference>
<proteinExistence type="predicted"/>
<feature type="compositionally biased region" description="Acidic residues" evidence="1">
    <location>
        <begin position="12"/>
        <end position="28"/>
    </location>
</feature>
<protein>
    <submittedName>
        <fullName evidence="3">SAP domain</fullName>
    </submittedName>
</protein>
<evidence type="ECO:0000313" key="3">
    <source>
        <dbReference type="EMBL" id="KAK6914654.1"/>
    </source>
</evidence>
<comment type="caution">
    <text evidence="3">The sequence shown here is derived from an EMBL/GenBank/DDBJ whole genome shotgun (WGS) entry which is preliminary data.</text>
</comment>
<evidence type="ECO:0000313" key="4">
    <source>
        <dbReference type="Proteomes" id="UP001370490"/>
    </source>
</evidence>
<feature type="domain" description="SAP" evidence="2">
    <location>
        <begin position="80"/>
        <end position="114"/>
    </location>
</feature>
<dbReference type="EMBL" id="JBAMMX010000025">
    <property type="protein sequence ID" value="KAK6914654.1"/>
    <property type="molecule type" value="Genomic_DNA"/>
</dbReference>
<feature type="compositionally biased region" description="Basic and acidic residues" evidence="1">
    <location>
        <begin position="1"/>
        <end position="11"/>
    </location>
</feature>
<dbReference type="InterPro" id="IPR056116">
    <property type="entry name" value="DUF7699"/>
</dbReference>
<reference evidence="3 4" key="1">
    <citation type="submission" date="2023-12" db="EMBL/GenBank/DDBJ databases">
        <title>A high-quality genome assembly for Dillenia turbinata (Dilleniales).</title>
        <authorList>
            <person name="Chanderbali A."/>
        </authorList>
    </citation>
    <scope>NUCLEOTIDE SEQUENCE [LARGE SCALE GENOMIC DNA]</scope>
    <source>
        <strain evidence="3">LSX21</strain>
        <tissue evidence="3">Leaf</tissue>
    </source>
</reference>
<dbReference type="InterPro" id="IPR003034">
    <property type="entry name" value="SAP_dom"/>
</dbReference>
<dbReference type="AlphaFoldDB" id="A0AAN8YTI1"/>
<dbReference type="InterPro" id="IPR036361">
    <property type="entry name" value="SAP_dom_sf"/>
</dbReference>
<gene>
    <name evidence="3" type="ORF">RJ641_019771</name>
</gene>
<sequence>MKISEKAKDQEEMSDFTDSEEWDFADSEEDPAFEIEETTSKFSKLSITKTQDSVKKLDLDNDKDQKCFDTVQKIIQDGNLEKWKVKQCKVYLRKYGLRLMGNKDTLIGRIKEHLAVSKGGGEKKYPISSFFINCKGDACMGDVVEQNVYETFSIKSRSPTRPPHGKRTVAGRIIKESYGTAKQQPTFTIEVLWSKGEQPLPALHPLLIKGRNLYRFKTLRQGFKEGWPGKNTTSGAYTTESF</sequence>
<keyword evidence="4" id="KW-1185">Reference proteome</keyword>
<dbReference type="SMART" id="SM00513">
    <property type="entry name" value="SAP"/>
    <property type="match status" value="1"/>
</dbReference>
<dbReference type="PANTHER" id="PTHR35323">
    <property type="entry name" value="SAP DOMAIN-CONTAINING PROTEIN"/>
    <property type="match status" value="1"/>
</dbReference>
<name>A0AAN8YTI1_9MAGN</name>
<accession>A0AAN8YTI1</accession>
<dbReference type="PANTHER" id="PTHR35323:SF5">
    <property type="entry name" value="ZINC FINGER CCCH DOMAIN-CONTAINING PROTEIN 62"/>
    <property type="match status" value="1"/>
</dbReference>
<evidence type="ECO:0000256" key="1">
    <source>
        <dbReference type="SAM" id="MobiDB-lite"/>
    </source>
</evidence>
<dbReference type="Pfam" id="PF24766">
    <property type="entry name" value="DUF7699"/>
    <property type="match status" value="1"/>
</dbReference>
<feature type="region of interest" description="Disordered" evidence="1">
    <location>
        <begin position="1"/>
        <end position="28"/>
    </location>
</feature>
<dbReference type="Gene3D" id="1.10.720.30">
    <property type="entry name" value="SAP domain"/>
    <property type="match status" value="1"/>
</dbReference>
<dbReference type="SUPFAM" id="SSF68906">
    <property type="entry name" value="SAP domain"/>
    <property type="match status" value="1"/>
</dbReference>